<dbReference type="InterPro" id="IPR032675">
    <property type="entry name" value="LRR_dom_sf"/>
</dbReference>
<proteinExistence type="predicted"/>
<protein>
    <recommendedName>
        <fullName evidence="3">F-box domain-containing protein</fullName>
    </recommendedName>
</protein>
<reference evidence="1" key="1">
    <citation type="journal article" date="2023" name="Mol. Plant Microbe Interact.">
        <title>Elucidating the Obligate Nature and Biological Capacity of an Invasive Fungal Corn Pathogen.</title>
        <authorList>
            <person name="MacCready J.S."/>
            <person name="Roggenkamp E.M."/>
            <person name="Gdanetz K."/>
            <person name="Chilvers M.I."/>
        </authorList>
    </citation>
    <scope>NUCLEOTIDE SEQUENCE</scope>
    <source>
        <strain evidence="1">PM02</strain>
    </source>
</reference>
<gene>
    <name evidence="1" type="ORF">P8C59_009119</name>
</gene>
<dbReference type="Proteomes" id="UP001217918">
    <property type="component" value="Unassembled WGS sequence"/>
</dbReference>
<accession>A0AAD9ICV1</accession>
<dbReference type="Gene3D" id="3.80.10.10">
    <property type="entry name" value="Ribonuclease Inhibitor"/>
    <property type="match status" value="1"/>
</dbReference>
<dbReference type="AlphaFoldDB" id="A0AAD9ICV1"/>
<sequence length="418" mass="46682">MARGPMTRSATAKAKKSEPFPLMDLPDDVLYEIITVCARRTTPSCHTAFKHLASLNRRLRHLAIPTLFRSVAVTESRLEGESGGYSLLEKLRHLATNPDILGAARYFVLATCGSATKPYHYEIPSALWNALKAMSKLHEISLRLPASGSTSLVPLLESHLAHNSDLPLLTNVVSLSIHTRRPDELNNFVKLCPNLANSYLDIQCCVAHCFGLRAVSDLPRLQYLMLSRIAPRPREGDIPFGWTTEDIRAIASIVPNIKHLALIGQLEDTKVSEFVDVFSLFKKLERLDMTDEQIISRDFVDQALAAIMEDSDDDVGEEEITAMELDEHMLNETREVVAVKFFEKCPHLQKLFLSRCGEGELFEPVCAEDTGNEGGRAVTGARNITPSRHRGYIDLRSRFDDGFPRVLKANDVMALQSQ</sequence>
<organism evidence="1 2">
    <name type="scientific">Phyllachora maydis</name>
    <dbReference type="NCBI Taxonomy" id="1825666"/>
    <lineage>
        <taxon>Eukaryota</taxon>
        <taxon>Fungi</taxon>
        <taxon>Dikarya</taxon>
        <taxon>Ascomycota</taxon>
        <taxon>Pezizomycotina</taxon>
        <taxon>Sordariomycetes</taxon>
        <taxon>Sordariomycetidae</taxon>
        <taxon>Phyllachorales</taxon>
        <taxon>Phyllachoraceae</taxon>
        <taxon>Phyllachora</taxon>
    </lineage>
</organism>
<comment type="caution">
    <text evidence="1">The sequence shown here is derived from an EMBL/GenBank/DDBJ whole genome shotgun (WGS) entry which is preliminary data.</text>
</comment>
<evidence type="ECO:0000313" key="1">
    <source>
        <dbReference type="EMBL" id="KAK2074949.1"/>
    </source>
</evidence>
<evidence type="ECO:0008006" key="3">
    <source>
        <dbReference type="Google" id="ProtNLM"/>
    </source>
</evidence>
<name>A0AAD9ICV1_9PEZI</name>
<dbReference type="EMBL" id="JAQQPM010000009">
    <property type="protein sequence ID" value="KAK2074949.1"/>
    <property type="molecule type" value="Genomic_DNA"/>
</dbReference>
<keyword evidence="2" id="KW-1185">Reference proteome</keyword>
<dbReference type="SUPFAM" id="SSF52047">
    <property type="entry name" value="RNI-like"/>
    <property type="match status" value="1"/>
</dbReference>
<evidence type="ECO:0000313" key="2">
    <source>
        <dbReference type="Proteomes" id="UP001217918"/>
    </source>
</evidence>